<evidence type="ECO:0000313" key="4">
    <source>
        <dbReference type="Proteomes" id="UP001154259"/>
    </source>
</evidence>
<name>A0A9W4XHZ5_9PROT</name>
<evidence type="ECO:0000313" key="2">
    <source>
        <dbReference type="EMBL" id="CAI3952775.1"/>
    </source>
</evidence>
<reference evidence="1" key="1">
    <citation type="submission" date="2022-10" db="EMBL/GenBank/DDBJ databases">
        <authorList>
            <person name="Botero Cardona J."/>
        </authorList>
    </citation>
    <scope>NUCLEOTIDE SEQUENCE</scope>
    <source>
        <strain evidence="1">LMG 31819</strain>
        <strain evidence="2">R-53529</strain>
    </source>
</reference>
<proteinExistence type="predicted"/>
<organism evidence="1 3">
    <name type="scientific">Commensalibacter communis</name>
    <dbReference type="NCBI Taxonomy" id="2972786"/>
    <lineage>
        <taxon>Bacteria</taxon>
        <taxon>Pseudomonadati</taxon>
        <taxon>Pseudomonadota</taxon>
        <taxon>Alphaproteobacteria</taxon>
        <taxon>Acetobacterales</taxon>
        <taxon>Acetobacteraceae</taxon>
    </lineage>
</organism>
<dbReference type="EMBL" id="CAMXCS010000005">
    <property type="protein sequence ID" value="CAI3952775.1"/>
    <property type="molecule type" value="Genomic_DNA"/>
</dbReference>
<keyword evidence="4" id="KW-1185">Reference proteome</keyword>
<dbReference type="Proteomes" id="UP001154259">
    <property type="component" value="Unassembled WGS sequence"/>
</dbReference>
<dbReference type="EMBL" id="CAMXCM010000003">
    <property type="protein sequence ID" value="CAI3943381.1"/>
    <property type="molecule type" value="Genomic_DNA"/>
</dbReference>
<sequence length="178" mass="20937">MPIPTYLEKFAIEYKHKDEVTTMTLCSSKGNKQLEVWFYGNTDKIPGEKQLYITDTKDAPEKIVVKDPATDEEILVFDGAFHGYDSMFCDEFDRDRLVNRPLKRYDLSASELILEIYYNIPYEEEKEEYDFDEKGDVILINEQTMSWEDVKRNGFDAITLSYINDKGERICFFDKELA</sequence>
<comment type="caution">
    <text evidence="1">The sequence shown here is derived from an EMBL/GenBank/DDBJ whole genome shotgun (WGS) entry which is preliminary data.</text>
</comment>
<dbReference type="AlphaFoldDB" id="A0A9W4XHZ5"/>
<dbReference type="RefSeq" id="WP_271790237.1">
    <property type="nucleotide sequence ID" value="NZ_CAMXCJ010000002.1"/>
</dbReference>
<evidence type="ECO:0000313" key="3">
    <source>
        <dbReference type="Proteomes" id="UP001154255"/>
    </source>
</evidence>
<evidence type="ECO:0000313" key="1">
    <source>
        <dbReference type="EMBL" id="CAI3943381.1"/>
    </source>
</evidence>
<protein>
    <submittedName>
        <fullName evidence="1">Uncharacterized protein</fullName>
    </submittedName>
</protein>
<gene>
    <name evidence="2" type="ORF">R53529_LOCUS1808</name>
    <name evidence="1" type="ORF">R53530_LOCUS1371</name>
</gene>
<accession>A0A9W4XHZ5</accession>
<dbReference type="Proteomes" id="UP001154255">
    <property type="component" value="Unassembled WGS sequence"/>
</dbReference>